<accession>A0A2G3PKU7</accession>
<name>A0A2G3PKU7_WILMA</name>
<dbReference type="InterPro" id="IPR015590">
    <property type="entry name" value="Aldehyde_DH_dom"/>
</dbReference>
<dbReference type="PANTHER" id="PTHR42804:SF1">
    <property type="entry name" value="ALDEHYDE DEHYDROGENASE-RELATED"/>
    <property type="match status" value="1"/>
</dbReference>
<dbReference type="PANTHER" id="PTHR42804">
    <property type="entry name" value="ALDEHYDE DEHYDROGENASE"/>
    <property type="match status" value="1"/>
</dbReference>
<evidence type="ECO:0000313" key="7">
    <source>
        <dbReference type="Proteomes" id="UP000225108"/>
    </source>
</evidence>
<gene>
    <name evidence="6" type="ORF">CSW57_21440</name>
</gene>
<dbReference type="EC" id="1.2.1.3" evidence="3"/>
<evidence type="ECO:0000256" key="2">
    <source>
        <dbReference type="ARBA" id="ARBA00023002"/>
    </source>
</evidence>
<reference evidence="6 7" key="1">
    <citation type="submission" date="2017-10" db="EMBL/GenBank/DDBJ databases">
        <title>The draft genome sequence of Williamsia sp. BULT 1.1 isolated from the semi-arid grassland soils from South Africa.</title>
        <authorList>
            <person name="Kabwe M.H."/>
            <person name="Govender N."/>
            <person name="Mutseka Lunga P."/>
            <person name="Vikram S."/>
            <person name="Makhalanyane T.P."/>
        </authorList>
    </citation>
    <scope>NUCLEOTIDE SEQUENCE [LARGE SCALE GENOMIC DNA]</scope>
    <source>
        <strain evidence="6 7">BULT 1.1</strain>
    </source>
</reference>
<evidence type="ECO:0000259" key="5">
    <source>
        <dbReference type="Pfam" id="PF00171"/>
    </source>
</evidence>
<dbReference type="AlphaFoldDB" id="A0A2G3PKU7"/>
<comment type="catalytic activity">
    <reaction evidence="4">
        <text>an aldehyde + NAD(+) + H2O = a carboxylate + NADH + 2 H(+)</text>
        <dbReference type="Rhea" id="RHEA:16185"/>
        <dbReference type="ChEBI" id="CHEBI:15377"/>
        <dbReference type="ChEBI" id="CHEBI:15378"/>
        <dbReference type="ChEBI" id="CHEBI:17478"/>
        <dbReference type="ChEBI" id="CHEBI:29067"/>
        <dbReference type="ChEBI" id="CHEBI:57540"/>
        <dbReference type="ChEBI" id="CHEBI:57945"/>
        <dbReference type="EC" id="1.2.1.3"/>
    </reaction>
</comment>
<dbReference type="Gene3D" id="3.40.309.10">
    <property type="entry name" value="Aldehyde Dehydrogenase, Chain A, domain 2"/>
    <property type="match status" value="1"/>
</dbReference>
<dbReference type="CDD" id="cd07138">
    <property type="entry name" value="ALDH_CddD_SSP0762"/>
    <property type="match status" value="1"/>
</dbReference>
<evidence type="ECO:0000256" key="1">
    <source>
        <dbReference type="ARBA" id="ARBA00009986"/>
    </source>
</evidence>
<sequence length="480" mass="49418">MSRAGLQFIGNSWVESTSSAKVVVQNPTTGAVISEVCHGSVADVERAVASAGAAFATWSVAPVKERVDILRKVAQSLRHDVDEIAEIISCEVGTTLDVSVAVQVSRPIEVLESLCDSALAFGWTEQIGSTLVVREPIGVAVAITPWNFPLHQAIAKIGAAIAAGCTVVLKPSELAPHSAYALANAFIDAGAPPGVFNVVTGLGDVVGDALVSHPGVGVISFTGSTAIGKHLASVAGQSIKRVALELGGKGPSVVLPGADVAKATAATVARCFTNSGQVCAALSRLIVPREDLHVAEKIAKEAAEAFQLGDPLEPATTMGPVISKKQKDSILEHIATANAEGARLLTGGKDATVPDVGHFVAPTVFTEVTKGMAIAQQEVFGPVLAIMPYDSVDEAVDIANASDYGLVGAVFGPDVKQSASVAARVKVGMIGVNGGRINVNAPFGGYKQSGLGREFGAYGIEEYVEIKSVNFTTPDAIEWP</sequence>
<dbReference type="InterPro" id="IPR016161">
    <property type="entry name" value="Ald_DH/histidinol_DH"/>
</dbReference>
<keyword evidence="2" id="KW-0560">Oxidoreductase</keyword>
<dbReference type="InterPro" id="IPR016160">
    <property type="entry name" value="Ald_DH_CS_CYS"/>
</dbReference>
<protein>
    <recommendedName>
        <fullName evidence="3">aldehyde dehydrogenase (NAD(+))</fullName>
        <ecNumber evidence="3">1.2.1.3</ecNumber>
    </recommendedName>
</protein>
<dbReference type="Proteomes" id="UP000225108">
    <property type="component" value="Unassembled WGS sequence"/>
</dbReference>
<evidence type="ECO:0000256" key="3">
    <source>
        <dbReference type="ARBA" id="ARBA00024226"/>
    </source>
</evidence>
<comment type="similarity">
    <text evidence="1">Belongs to the aldehyde dehydrogenase family.</text>
</comment>
<dbReference type="Pfam" id="PF00171">
    <property type="entry name" value="Aldedh"/>
    <property type="match status" value="1"/>
</dbReference>
<comment type="caution">
    <text evidence="6">The sequence shown here is derived from an EMBL/GenBank/DDBJ whole genome shotgun (WGS) entry which is preliminary data.</text>
</comment>
<organism evidence="6 7">
    <name type="scientific">Williamsia marianensis</name>
    <dbReference type="NCBI Taxonomy" id="85044"/>
    <lineage>
        <taxon>Bacteria</taxon>
        <taxon>Bacillati</taxon>
        <taxon>Actinomycetota</taxon>
        <taxon>Actinomycetes</taxon>
        <taxon>Mycobacteriales</taxon>
        <taxon>Nocardiaceae</taxon>
        <taxon>Williamsia</taxon>
    </lineage>
</organism>
<dbReference type="SUPFAM" id="SSF53720">
    <property type="entry name" value="ALDH-like"/>
    <property type="match status" value="1"/>
</dbReference>
<feature type="domain" description="Aldehyde dehydrogenase" evidence="5">
    <location>
        <begin position="13"/>
        <end position="469"/>
    </location>
</feature>
<dbReference type="InterPro" id="IPR016162">
    <property type="entry name" value="Ald_DH_N"/>
</dbReference>
<dbReference type="PROSITE" id="PS00070">
    <property type="entry name" value="ALDEHYDE_DEHYDR_CYS"/>
    <property type="match status" value="1"/>
</dbReference>
<evidence type="ECO:0000256" key="4">
    <source>
        <dbReference type="ARBA" id="ARBA00049194"/>
    </source>
</evidence>
<dbReference type="EMBL" id="PEBD01000010">
    <property type="protein sequence ID" value="PHV66448.1"/>
    <property type="molecule type" value="Genomic_DNA"/>
</dbReference>
<proteinExistence type="inferred from homology"/>
<dbReference type="InterPro" id="IPR016163">
    <property type="entry name" value="Ald_DH_C"/>
</dbReference>
<dbReference type="GO" id="GO:0004029">
    <property type="term" value="F:aldehyde dehydrogenase (NAD+) activity"/>
    <property type="evidence" value="ECO:0007669"/>
    <property type="project" value="UniProtKB-EC"/>
</dbReference>
<dbReference type="FunFam" id="3.40.605.10:FF:000007">
    <property type="entry name" value="NAD/NADP-dependent betaine aldehyde dehydrogenase"/>
    <property type="match status" value="1"/>
</dbReference>
<evidence type="ECO:0000313" key="6">
    <source>
        <dbReference type="EMBL" id="PHV66448.1"/>
    </source>
</evidence>
<dbReference type="Gene3D" id="3.40.605.10">
    <property type="entry name" value="Aldehyde Dehydrogenase, Chain A, domain 1"/>
    <property type="match status" value="1"/>
</dbReference>